<evidence type="ECO:0000256" key="1">
    <source>
        <dbReference type="SAM" id="SignalP"/>
    </source>
</evidence>
<dbReference type="PROSITE" id="PS51257">
    <property type="entry name" value="PROKAR_LIPOPROTEIN"/>
    <property type="match status" value="1"/>
</dbReference>
<gene>
    <name evidence="2" type="ORF">OG308_07250</name>
</gene>
<feature type="chain" id="PRO_5045073449" description="Lipoprotein" evidence="1">
    <location>
        <begin position="26"/>
        <end position="171"/>
    </location>
</feature>
<keyword evidence="3" id="KW-1185">Reference proteome</keyword>
<organism evidence="2 3">
    <name type="scientific">Nocardia salmonicida</name>
    <dbReference type="NCBI Taxonomy" id="53431"/>
    <lineage>
        <taxon>Bacteria</taxon>
        <taxon>Bacillati</taxon>
        <taxon>Actinomycetota</taxon>
        <taxon>Actinomycetes</taxon>
        <taxon>Mycobacteriales</taxon>
        <taxon>Nocardiaceae</taxon>
        <taxon>Nocardia</taxon>
    </lineage>
</organism>
<evidence type="ECO:0000313" key="2">
    <source>
        <dbReference type="EMBL" id="WTY37636.1"/>
    </source>
</evidence>
<dbReference type="RefSeq" id="WP_364654349.1">
    <property type="nucleotide sequence ID" value="NZ_CP109527.1"/>
</dbReference>
<sequence length="171" mass="17438">MRFSVIFPEKRLLARIVLGPVAAMALVGAVVSCSSDDSSSAGAVAVGSCVEVSDNAADAMKATLGDCSSAKSGYRIAKVGTADCAADNAAFNGTVGDAKNTLCLAPNFAEGSCYADAGKRPAKSVACTAPEATFKVVKRIDGQTDELLCGVDATQFRTVPDPKTTFCMAKP</sequence>
<reference evidence="2 3" key="1">
    <citation type="submission" date="2022-10" db="EMBL/GenBank/DDBJ databases">
        <title>The complete genomes of actinobacterial strains from the NBC collection.</title>
        <authorList>
            <person name="Joergensen T.S."/>
            <person name="Alvarez Arevalo M."/>
            <person name="Sterndorff E.B."/>
            <person name="Faurdal D."/>
            <person name="Vuksanovic O."/>
            <person name="Mourched A.-S."/>
            <person name="Charusanti P."/>
            <person name="Shaw S."/>
            <person name="Blin K."/>
            <person name="Weber T."/>
        </authorList>
    </citation>
    <scope>NUCLEOTIDE SEQUENCE [LARGE SCALE GENOMIC DNA]</scope>
    <source>
        <strain evidence="2 3">NBC_01413</strain>
    </source>
</reference>
<dbReference type="EMBL" id="CP109527">
    <property type="protein sequence ID" value="WTY37636.1"/>
    <property type="molecule type" value="Genomic_DNA"/>
</dbReference>
<accession>A0ABZ1NCG6</accession>
<protein>
    <recommendedName>
        <fullName evidence="4">Lipoprotein</fullName>
    </recommendedName>
</protein>
<dbReference type="Proteomes" id="UP001621418">
    <property type="component" value="Chromosome"/>
</dbReference>
<name>A0ABZ1NCG6_9NOCA</name>
<evidence type="ECO:0008006" key="4">
    <source>
        <dbReference type="Google" id="ProtNLM"/>
    </source>
</evidence>
<keyword evidence="1" id="KW-0732">Signal</keyword>
<evidence type="ECO:0000313" key="3">
    <source>
        <dbReference type="Proteomes" id="UP001621418"/>
    </source>
</evidence>
<feature type="signal peptide" evidence="1">
    <location>
        <begin position="1"/>
        <end position="25"/>
    </location>
</feature>
<proteinExistence type="predicted"/>